<evidence type="ECO:0000256" key="1">
    <source>
        <dbReference type="SAM" id="MobiDB-lite"/>
    </source>
</evidence>
<dbReference type="KEGG" id="sur:STAUR_6008"/>
<reference evidence="2 3" key="1">
    <citation type="journal article" date="2011" name="Mol. Biol. Evol.">
        <title>Comparative genomic analysis of fruiting body formation in Myxococcales.</title>
        <authorList>
            <person name="Huntley S."/>
            <person name="Hamann N."/>
            <person name="Wegener-Feldbrugge S."/>
            <person name="Treuner-Lange A."/>
            <person name="Kube M."/>
            <person name="Reinhardt R."/>
            <person name="Klages S."/>
            <person name="Muller R."/>
            <person name="Ronning C.M."/>
            <person name="Nierman W.C."/>
            <person name="Sogaard-Andersen L."/>
        </authorList>
    </citation>
    <scope>NUCLEOTIDE SEQUENCE [LARGE SCALE GENOMIC DNA]</scope>
    <source>
        <strain evidence="2 3">DW4/3-1</strain>
    </source>
</reference>
<dbReference type="Proteomes" id="UP000001351">
    <property type="component" value="Chromosome"/>
</dbReference>
<keyword evidence="3" id="KW-1185">Reference proteome</keyword>
<feature type="compositionally biased region" description="Low complexity" evidence="1">
    <location>
        <begin position="132"/>
        <end position="141"/>
    </location>
</feature>
<proteinExistence type="predicted"/>
<accession>E3G0K3</accession>
<organism evidence="2 3">
    <name type="scientific">Stigmatella aurantiaca (strain DW4/3-1)</name>
    <dbReference type="NCBI Taxonomy" id="378806"/>
    <lineage>
        <taxon>Bacteria</taxon>
        <taxon>Pseudomonadati</taxon>
        <taxon>Myxococcota</taxon>
        <taxon>Myxococcia</taxon>
        <taxon>Myxococcales</taxon>
        <taxon>Cystobacterineae</taxon>
        <taxon>Archangiaceae</taxon>
        <taxon>Stigmatella</taxon>
    </lineage>
</organism>
<gene>
    <name evidence="2" type="ordered locus">STAUR_6008</name>
</gene>
<name>E3G0K3_STIAD</name>
<dbReference type="HOGENOM" id="CLU_1353946_0_0_7"/>
<dbReference type="EMBL" id="CP002271">
    <property type="protein sequence ID" value="ADO73768.1"/>
    <property type="molecule type" value="Genomic_DNA"/>
</dbReference>
<dbReference type="AlphaFoldDB" id="E3G0K3"/>
<feature type="region of interest" description="Disordered" evidence="1">
    <location>
        <begin position="131"/>
        <end position="202"/>
    </location>
</feature>
<protein>
    <submittedName>
        <fullName evidence="2">Uncharacterized protein</fullName>
    </submittedName>
</protein>
<evidence type="ECO:0000313" key="2">
    <source>
        <dbReference type="EMBL" id="ADO73768.1"/>
    </source>
</evidence>
<feature type="compositionally biased region" description="Low complexity" evidence="1">
    <location>
        <begin position="173"/>
        <end position="184"/>
    </location>
</feature>
<evidence type="ECO:0000313" key="3">
    <source>
        <dbReference type="Proteomes" id="UP000001351"/>
    </source>
</evidence>
<sequence>MRKVKHAFLNTSWRLNDKQIMRIPSSSGFEACNSFRYTRRPACNHSCNNAAGRERETYPGMSIELRGAPSGELLSGPRPGPCNRNPAANVHSSRGGTMNRTRMKQSSKRWWKSLAELAFFAVILRASGLHAGRGAPRIPSRRAPPTPPRSRPGACPGGWGGASPALPGPRRSPGQLIGQPGLGLRSSREPARPRGGHPLQPT</sequence>